<proteinExistence type="predicted"/>
<reference evidence="3" key="1">
    <citation type="journal article" date="2020" name="mSystems">
        <title>Genome- and Community-Level Interaction Insights into Carbon Utilization and Element Cycling Functions of Hydrothermarchaeota in Hydrothermal Sediment.</title>
        <authorList>
            <person name="Zhou Z."/>
            <person name="Liu Y."/>
            <person name="Xu W."/>
            <person name="Pan J."/>
            <person name="Luo Z.H."/>
            <person name="Li M."/>
        </authorList>
    </citation>
    <scope>NUCLEOTIDE SEQUENCE [LARGE SCALE GENOMIC DNA]</scope>
    <source>
        <strain evidence="3">SpSt-508</strain>
    </source>
</reference>
<gene>
    <name evidence="3" type="ORF">ENS64_13570</name>
</gene>
<sequence length="165" mass="18775">MKTLLLLRHGKSSWDDPDQDDHSRPLKPRGRKAAKRIGRWLQDAQLPVDLVLCSTAARARDTWAYVADQLQNVPRVEFLHDLYHCPVTGFVQVLRDLPDSVMCVLVVGHNPGMEDLLAQLTDQRETMPTGALAHLECPLDTWTDFEADLPCTLKTVIRPRELDRE</sequence>
<dbReference type="PANTHER" id="PTHR47623:SF1">
    <property type="entry name" value="OS09G0287300 PROTEIN"/>
    <property type="match status" value="1"/>
</dbReference>
<comment type="caution">
    <text evidence="3">The sequence shown here is derived from an EMBL/GenBank/DDBJ whole genome shotgun (WGS) entry which is preliminary data.</text>
</comment>
<dbReference type="Gene3D" id="3.40.50.1240">
    <property type="entry name" value="Phosphoglycerate mutase-like"/>
    <property type="match status" value="1"/>
</dbReference>
<feature type="binding site" evidence="1">
    <location>
        <position position="58"/>
    </location>
    <ligand>
        <name>substrate</name>
    </ligand>
</feature>
<protein>
    <submittedName>
        <fullName evidence="3">Histidine phosphatase family protein</fullName>
    </submittedName>
</protein>
<dbReference type="PANTHER" id="PTHR47623">
    <property type="entry name" value="OS09G0287300 PROTEIN"/>
    <property type="match status" value="1"/>
</dbReference>
<dbReference type="EMBL" id="DSVQ01000016">
    <property type="protein sequence ID" value="HGT40272.1"/>
    <property type="molecule type" value="Genomic_DNA"/>
</dbReference>
<accession>A0A7C4LLY9</accession>
<dbReference type="InterPro" id="IPR013078">
    <property type="entry name" value="His_Pase_superF_clade-1"/>
</dbReference>
<dbReference type="InterPro" id="IPR029033">
    <property type="entry name" value="His_PPase_superfam"/>
</dbReference>
<dbReference type="Pfam" id="PF00300">
    <property type="entry name" value="His_Phos_1"/>
    <property type="match status" value="1"/>
</dbReference>
<evidence type="ECO:0000313" key="3">
    <source>
        <dbReference type="EMBL" id="HGT40272.1"/>
    </source>
</evidence>
<dbReference type="AlphaFoldDB" id="A0A7C4LLY9"/>
<evidence type="ECO:0000256" key="2">
    <source>
        <dbReference type="SAM" id="MobiDB-lite"/>
    </source>
</evidence>
<dbReference type="SUPFAM" id="SSF53254">
    <property type="entry name" value="Phosphoglycerate mutase-like"/>
    <property type="match status" value="1"/>
</dbReference>
<name>A0A7C4LLY9_9PLAN</name>
<evidence type="ECO:0000256" key="1">
    <source>
        <dbReference type="PIRSR" id="PIRSR613078-2"/>
    </source>
</evidence>
<organism evidence="3">
    <name type="scientific">Schlesneria paludicola</name>
    <dbReference type="NCBI Taxonomy" id="360056"/>
    <lineage>
        <taxon>Bacteria</taxon>
        <taxon>Pseudomonadati</taxon>
        <taxon>Planctomycetota</taxon>
        <taxon>Planctomycetia</taxon>
        <taxon>Planctomycetales</taxon>
        <taxon>Planctomycetaceae</taxon>
        <taxon>Schlesneria</taxon>
    </lineage>
</organism>
<dbReference type="CDD" id="cd07067">
    <property type="entry name" value="HP_PGM_like"/>
    <property type="match status" value="1"/>
</dbReference>
<dbReference type="SMART" id="SM00855">
    <property type="entry name" value="PGAM"/>
    <property type="match status" value="1"/>
</dbReference>
<feature type="region of interest" description="Disordered" evidence="2">
    <location>
        <begin position="9"/>
        <end position="31"/>
    </location>
</feature>